<dbReference type="SUPFAM" id="SSF50965">
    <property type="entry name" value="Galactose oxidase, central domain"/>
    <property type="match status" value="1"/>
</dbReference>
<dbReference type="PANTHER" id="PTHR46093:SF3">
    <property type="entry name" value="ACYL-COA-BINDING DOMAIN-CONTAINING PROTEIN 4"/>
    <property type="match status" value="1"/>
</dbReference>
<dbReference type="PANTHER" id="PTHR46093">
    <property type="entry name" value="ACYL-COA-BINDING DOMAIN-CONTAINING PROTEIN 5"/>
    <property type="match status" value="1"/>
</dbReference>
<dbReference type="Pfam" id="PF24681">
    <property type="entry name" value="Kelch_KLHDC2_KLHL20_DRC7"/>
    <property type="match status" value="1"/>
</dbReference>
<evidence type="ECO:0000313" key="4">
    <source>
        <dbReference type="Proteomes" id="UP000274822"/>
    </source>
</evidence>
<organism evidence="3 4">
    <name type="scientific">Jimgerdemannia flammicorona</name>
    <dbReference type="NCBI Taxonomy" id="994334"/>
    <lineage>
        <taxon>Eukaryota</taxon>
        <taxon>Fungi</taxon>
        <taxon>Fungi incertae sedis</taxon>
        <taxon>Mucoromycota</taxon>
        <taxon>Mucoromycotina</taxon>
        <taxon>Endogonomycetes</taxon>
        <taxon>Endogonales</taxon>
        <taxon>Endogonaceae</taxon>
        <taxon>Jimgerdemannia</taxon>
    </lineage>
</organism>
<evidence type="ECO:0000256" key="1">
    <source>
        <dbReference type="ARBA" id="ARBA00022441"/>
    </source>
</evidence>
<evidence type="ECO:0008006" key="5">
    <source>
        <dbReference type="Google" id="ProtNLM"/>
    </source>
</evidence>
<reference evidence="3 4" key="1">
    <citation type="journal article" date="2018" name="New Phytol.">
        <title>Phylogenomics of Endogonaceae and evolution of mycorrhizas within Mucoromycota.</title>
        <authorList>
            <person name="Chang Y."/>
            <person name="Desiro A."/>
            <person name="Na H."/>
            <person name="Sandor L."/>
            <person name="Lipzen A."/>
            <person name="Clum A."/>
            <person name="Barry K."/>
            <person name="Grigoriev I.V."/>
            <person name="Martin F.M."/>
            <person name="Stajich J.E."/>
            <person name="Smith M.E."/>
            <person name="Bonito G."/>
            <person name="Spatafora J.W."/>
        </authorList>
    </citation>
    <scope>NUCLEOTIDE SEQUENCE [LARGE SCALE GENOMIC DNA]</scope>
    <source>
        <strain evidence="3 4">AD002</strain>
    </source>
</reference>
<keyword evidence="2" id="KW-0677">Repeat</keyword>
<proteinExistence type="predicted"/>
<dbReference type="EMBL" id="RBNJ01015749">
    <property type="protein sequence ID" value="RUS24519.1"/>
    <property type="molecule type" value="Genomic_DNA"/>
</dbReference>
<sequence length="384" mass="41389">MADTFDASIPARTNHSTTLIKNDIWIHGGISSQGSLLHDLWTLPISIPWSTASPPFQFRNISAPYSSSHVALAGGPDSRFLFLYGRGVPLCYLDTGADATFLFVVDASGDRFDKYPASVAGSTRLQDGVMFVYDAGMAAVEMFDAAKSVAFPIVRVYGMQEASPVRFMMTFTLLPNGMVVVVGGTTDGQEPCGLNEVDAFSTISLAWSKIFTSGKIPTARFGHSAVATADNKIIVYGGSAGQLASMNSVPIPDPLVILDANDDWSWHSINALGPPPPILMNHQYGLNLGRTTKQHFCARNGNLVVDATVPPGSTGRHLAHALFLATRRPPARYDIPLLRQWDTDRDPGRDCSDPTYRHPHGGDVETEALARAIIAVVRTDSDGQ</sequence>
<gene>
    <name evidence="3" type="ORF">BC938DRAFT_473453</name>
</gene>
<keyword evidence="1" id="KW-0880">Kelch repeat</keyword>
<evidence type="ECO:0000313" key="3">
    <source>
        <dbReference type="EMBL" id="RUS24519.1"/>
    </source>
</evidence>
<dbReference type="InterPro" id="IPR037293">
    <property type="entry name" value="Gal_Oxidase_central_sf"/>
</dbReference>
<dbReference type="AlphaFoldDB" id="A0A433Q3Y0"/>
<evidence type="ECO:0000256" key="2">
    <source>
        <dbReference type="ARBA" id="ARBA00022737"/>
    </source>
</evidence>
<dbReference type="InterPro" id="IPR011043">
    <property type="entry name" value="Gal_Oxase/kelch_b-propeller"/>
</dbReference>
<dbReference type="Proteomes" id="UP000274822">
    <property type="component" value="Unassembled WGS sequence"/>
</dbReference>
<dbReference type="Gene3D" id="2.130.10.80">
    <property type="entry name" value="Galactose oxidase/kelch, beta-propeller"/>
    <property type="match status" value="2"/>
</dbReference>
<protein>
    <recommendedName>
        <fullName evidence="5">Galactose oxidase</fullName>
    </recommendedName>
</protein>
<accession>A0A433Q3Y0</accession>
<name>A0A433Q3Y0_9FUNG</name>
<keyword evidence="4" id="KW-1185">Reference proteome</keyword>
<comment type="caution">
    <text evidence="3">The sequence shown here is derived from an EMBL/GenBank/DDBJ whole genome shotgun (WGS) entry which is preliminary data.</text>
</comment>